<comment type="caution">
    <text evidence="1">The sequence shown here is derived from an EMBL/GenBank/DDBJ whole genome shotgun (WGS) entry which is preliminary data.</text>
</comment>
<reference evidence="1" key="1">
    <citation type="submission" date="2022-07" db="EMBL/GenBank/DDBJ databases">
        <title>Phylogenomic reconstructions and comparative analyses of Kickxellomycotina fungi.</title>
        <authorList>
            <person name="Reynolds N.K."/>
            <person name="Stajich J.E."/>
            <person name="Barry K."/>
            <person name="Grigoriev I.V."/>
            <person name="Crous P."/>
            <person name="Smith M.E."/>
        </authorList>
    </citation>
    <scope>NUCLEOTIDE SEQUENCE</scope>
    <source>
        <strain evidence="1">CBS 109366</strain>
    </source>
</reference>
<name>A0ACC1JLL2_9FUNG</name>
<evidence type="ECO:0000313" key="2">
    <source>
        <dbReference type="Proteomes" id="UP001140234"/>
    </source>
</evidence>
<proteinExistence type="predicted"/>
<dbReference type="Proteomes" id="UP001140234">
    <property type="component" value="Unassembled WGS sequence"/>
</dbReference>
<sequence length="167" mass="18286">MCKAENPTTSESNMQDPPPSCQAPASSSDKAPAPSSDKAPPPVDSGAQNLVEPPTDRDTHPQQQSVDQAVRLQQHPVDQAVRLQQHPVGVLAPLRLGLHPMAIKCPRCHAEVTTKVKKRFGMTVLLRVAVVSFFAPPLFWLPLVMSSTRHTVHHCPQCKRKIGHGHR</sequence>
<dbReference type="EMBL" id="JANBUJ010003011">
    <property type="protein sequence ID" value="KAJ2762298.1"/>
    <property type="molecule type" value="Genomic_DNA"/>
</dbReference>
<organism evidence="1 2">
    <name type="scientific">Coemansia nantahalensis</name>
    <dbReference type="NCBI Taxonomy" id="2789366"/>
    <lineage>
        <taxon>Eukaryota</taxon>
        <taxon>Fungi</taxon>
        <taxon>Fungi incertae sedis</taxon>
        <taxon>Zoopagomycota</taxon>
        <taxon>Kickxellomycotina</taxon>
        <taxon>Kickxellomycetes</taxon>
        <taxon>Kickxellales</taxon>
        <taxon>Kickxellaceae</taxon>
        <taxon>Coemansia</taxon>
    </lineage>
</organism>
<evidence type="ECO:0000313" key="1">
    <source>
        <dbReference type="EMBL" id="KAJ2762298.1"/>
    </source>
</evidence>
<keyword evidence="2" id="KW-1185">Reference proteome</keyword>
<gene>
    <name evidence="1" type="ORF">IWQ57_005833</name>
</gene>
<accession>A0ACC1JLL2</accession>
<protein>
    <submittedName>
        <fullName evidence="1">Uncharacterized protein</fullName>
    </submittedName>
</protein>